<dbReference type="EMBL" id="KZ293433">
    <property type="protein sequence ID" value="PBK68303.1"/>
    <property type="molecule type" value="Genomic_DNA"/>
</dbReference>
<keyword evidence="3" id="KW-1185">Reference proteome</keyword>
<keyword evidence="1" id="KW-0732">Signal</keyword>
<reference evidence="3" key="1">
    <citation type="journal article" date="2017" name="Nat. Ecol. Evol.">
        <title>Genome expansion and lineage-specific genetic innovations in the forest pathogenic fungi Armillaria.</title>
        <authorList>
            <person name="Sipos G."/>
            <person name="Prasanna A.N."/>
            <person name="Walter M.C."/>
            <person name="O'Connor E."/>
            <person name="Balint B."/>
            <person name="Krizsan K."/>
            <person name="Kiss B."/>
            <person name="Hess J."/>
            <person name="Varga T."/>
            <person name="Slot J."/>
            <person name="Riley R."/>
            <person name="Boka B."/>
            <person name="Rigling D."/>
            <person name="Barry K."/>
            <person name="Lee J."/>
            <person name="Mihaltcheva S."/>
            <person name="LaButti K."/>
            <person name="Lipzen A."/>
            <person name="Waldron R."/>
            <person name="Moloney N.M."/>
            <person name="Sperisen C."/>
            <person name="Kredics L."/>
            <person name="Vagvoelgyi C."/>
            <person name="Patrignani A."/>
            <person name="Fitzpatrick D."/>
            <person name="Nagy I."/>
            <person name="Doyle S."/>
            <person name="Anderson J.B."/>
            <person name="Grigoriev I.V."/>
            <person name="Gueldener U."/>
            <person name="Muensterkoetter M."/>
            <person name="Nagy L.G."/>
        </authorList>
    </citation>
    <scope>NUCLEOTIDE SEQUENCE [LARGE SCALE GENOMIC DNA]</scope>
    <source>
        <strain evidence="3">28-4</strain>
    </source>
</reference>
<proteinExistence type="predicted"/>
<evidence type="ECO:0000313" key="2">
    <source>
        <dbReference type="EMBL" id="PBK68303.1"/>
    </source>
</evidence>
<feature type="signal peptide" evidence="1">
    <location>
        <begin position="1"/>
        <end position="17"/>
    </location>
</feature>
<gene>
    <name evidence="2" type="ORF">ARMSODRAFT_214095</name>
</gene>
<dbReference type="Proteomes" id="UP000218334">
    <property type="component" value="Unassembled WGS sequence"/>
</dbReference>
<name>A0A2H3BWM7_9AGAR</name>
<feature type="chain" id="PRO_5013736110" evidence="1">
    <location>
        <begin position="18"/>
        <end position="74"/>
    </location>
</feature>
<protein>
    <submittedName>
        <fullName evidence="2">Uncharacterized protein</fullName>
    </submittedName>
</protein>
<sequence>MCIFYLSFSTFSSLLRTLLLHDVELEQRPWRRPDFSLDQSKLNTLQSCDLQVNVFAFALLPKYKHRLSLFLDFI</sequence>
<accession>A0A2H3BWM7</accession>
<evidence type="ECO:0000256" key="1">
    <source>
        <dbReference type="SAM" id="SignalP"/>
    </source>
</evidence>
<organism evidence="2 3">
    <name type="scientific">Armillaria solidipes</name>
    <dbReference type="NCBI Taxonomy" id="1076256"/>
    <lineage>
        <taxon>Eukaryota</taxon>
        <taxon>Fungi</taxon>
        <taxon>Dikarya</taxon>
        <taxon>Basidiomycota</taxon>
        <taxon>Agaricomycotina</taxon>
        <taxon>Agaricomycetes</taxon>
        <taxon>Agaricomycetidae</taxon>
        <taxon>Agaricales</taxon>
        <taxon>Marasmiineae</taxon>
        <taxon>Physalacriaceae</taxon>
        <taxon>Armillaria</taxon>
    </lineage>
</organism>
<dbReference type="AlphaFoldDB" id="A0A2H3BWM7"/>
<evidence type="ECO:0000313" key="3">
    <source>
        <dbReference type="Proteomes" id="UP000218334"/>
    </source>
</evidence>